<name>A0A1Y2C245_9FUNG</name>
<proteinExistence type="predicted"/>
<comment type="caution">
    <text evidence="2">The sequence shown here is derived from an EMBL/GenBank/DDBJ whole genome shotgun (WGS) entry which is preliminary data.</text>
</comment>
<keyword evidence="1" id="KW-0812">Transmembrane</keyword>
<gene>
    <name evidence="2" type="ORF">BCR33DRAFT_852548</name>
</gene>
<evidence type="ECO:0000313" key="3">
    <source>
        <dbReference type="Proteomes" id="UP000193642"/>
    </source>
</evidence>
<feature type="transmembrane region" description="Helical" evidence="1">
    <location>
        <begin position="222"/>
        <end position="243"/>
    </location>
</feature>
<dbReference type="AlphaFoldDB" id="A0A1Y2C245"/>
<dbReference type="EMBL" id="MCGO01000033">
    <property type="protein sequence ID" value="ORY41100.1"/>
    <property type="molecule type" value="Genomic_DNA"/>
</dbReference>
<dbReference type="OrthoDB" id="2159259at2759"/>
<keyword evidence="1" id="KW-1133">Transmembrane helix</keyword>
<reference evidence="2 3" key="1">
    <citation type="submission" date="2016-07" db="EMBL/GenBank/DDBJ databases">
        <title>Pervasive Adenine N6-methylation of Active Genes in Fungi.</title>
        <authorList>
            <consortium name="DOE Joint Genome Institute"/>
            <person name="Mondo S.J."/>
            <person name="Dannebaum R.O."/>
            <person name="Kuo R.C."/>
            <person name="Labutti K."/>
            <person name="Haridas S."/>
            <person name="Kuo A."/>
            <person name="Salamov A."/>
            <person name="Ahrendt S.R."/>
            <person name="Lipzen A."/>
            <person name="Sullivan W."/>
            <person name="Andreopoulos W.B."/>
            <person name="Clum A."/>
            <person name="Lindquist E."/>
            <person name="Daum C."/>
            <person name="Ramamoorthy G.K."/>
            <person name="Gryganskyi A."/>
            <person name="Culley D."/>
            <person name="Magnuson J.K."/>
            <person name="James T.Y."/>
            <person name="O'Malley M.A."/>
            <person name="Stajich J.E."/>
            <person name="Spatafora J.W."/>
            <person name="Visel A."/>
            <person name="Grigoriev I.V."/>
        </authorList>
    </citation>
    <scope>NUCLEOTIDE SEQUENCE [LARGE SCALE GENOMIC DNA]</scope>
    <source>
        <strain evidence="2 3">JEL800</strain>
    </source>
</reference>
<evidence type="ECO:0000256" key="1">
    <source>
        <dbReference type="SAM" id="Phobius"/>
    </source>
</evidence>
<dbReference type="Proteomes" id="UP000193642">
    <property type="component" value="Unassembled WGS sequence"/>
</dbReference>
<feature type="transmembrane region" description="Helical" evidence="1">
    <location>
        <begin position="160"/>
        <end position="180"/>
    </location>
</feature>
<keyword evidence="1" id="KW-0472">Membrane</keyword>
<feature type="transmembrane region" description="Helical" evidence="1">
    <location>
        <begin position="67"/>
        <end position="89"/>
    </location>
</feature>
<protein>
    <submittedName>
        <fullName evidence="2">Uncharacterized protein</fullName>
    </submittedName>
</protein>
<keyword evidence="3" id="KW-1185">Reference proteome</keyword>
<sequence length="322" mass="34346">MDSYLNRLFPSLTSLIPPHIISTLFPQDCPQQPPLPIPLSVTGIPSEYHETILTSLGHPTTNDTLPITSPILLVLALVGLGVGIQGVLWIPRELWTWQRVFLWYAGMNAGAILCHCLAGSPEVWALGWAVDVGCTGSIGLNLVLAAFIHPTLDQRSGESVAWMDPVSLLVSGWALATAHWGITNRVSWTSELIYLAPLGVAAVALAWRVVIPVIRGSTSFSWIGKVAGLASVISVGLGAAGVLLEPHVFCELRKGSGSIIGSISFLDAFFTGCLVGLQALLVFVMFGGVGTKKREGGVGALAQEVVKGVEERKKRQERLVSK</sequence>
<feature type="transmembrane region" description="Helical" evidence="1">
    <location>
        <begin position="263"/>
        <end position="286"/>
    </location>
</feature>
<organism evidence="2 3">
    <name type="scientific">Rhizoclosmatium globosum</name>
    <dbReference type="NCBI Taxonomy" id="329046"/>
    <lineage>
        <taxon>Eukaryota</taxon>
        <taxon>Fungi</taxon>
        <taxon>Fungi incertae sedis</taxon>
        <taxon>Chytridiomycota</taxon>
        <taxon>Chytridiomycota incertae sedis</taxon>
        <taxon>Chytridiomycetes</taxon>
        <taxon>Chytridiales</taxon>
        <taxon>Chytriomycetaceae</taxon>
        <taxon>Rhizoclosmatium</taxon>
    </lineage>
</organism>
<accession>A0A1Y2C245</accession>
<feature type="transmembrane region" description="Helical" evidence="1">
    <location>
        <begin position="192"/>
        <end position="210"/>
    </location>
</feature>
<evidence type="ECO:0000313" key="2">
    <source>
        <dbReference type="EMBL" id="ORY41100.1"/>
    </source>
</evidence>
<feature type="transmembrane region" description="Helical" evidence="1">
    <location>
        <begin position="126"/>
        <end position="148"/>
    </location>
</feature>
<feature type="transmembrane region" description="Helical" evidence="1">
    <location>
        <begin position="101"/>
        <end position="120"/>
    </location>
</feature>